<proteinExistence type="predicted"/>
<feature type="transmembrane region" description="Helical" evidence="1">
    <location>
        <begin position="513"/>
        <end position="530"/>
    </location>
</feature>
<feature type="transmembrane region" description="Helical" evidence="1">
    <location>
        <begin position="626"/>
        <end position="650"/>
    </location>
</feature>
<feature type="transmembrane region" description="Helical" evidence="1">
    <location>
        <begin position="420"/>
        <end position="439"/>
    </location>
</feature>
<dbReference type="InterPro" id="IPR007246">
    <property type="entry name" value="Gaa1"/>
</dbReference>
<sequence>MAGLIFRLIAKAWRRRRAGADDDGDEDPHAALVARVRRRRQLENLYAKYLVYARILLLVLGYAWLAALASPWLGRGTYIDENALQPGQVLTKWGWDDVHAADRYLESLDALHARNASKAELTAWVKDEFAKLGISSSTQRYAFSTATGSVNGTNTYAVFPAPRSSGAEAMVISASWLSRIDEGAGAINQRGVPTVLALARFLTNYSYWAKDLVFVISDGYLDGMQAWLNAYHGLPQSNLVAEPLELSSGVIWTALNIDYPGHSFSHLGLFFDGLNGRLPNQDLMNSVAMITSHTGGVPVVLYDHIEQPFSLSRHHGKADWHVKVLKELHTYQLRARNILRHFGYEVVGRPSGVHGLFHQFRIDAITVFAVPAVGPHGFHSLGKLVESSLRTMNNLLERLHASFFLYLMAGPHAFLKIGHYLPCAIILSIAITLTGLGVWRQAGWTEYDEWDAEVEYKAALEQTTKESPAPVLVTEKTFVPRKRQRAVMEPLGVMLATHAIGVLLLFAMRFPSFYNTITIAASYIGLVLVAPPPLKNGLRSTGGRAPFHTVLHAFTLLSAGMVISIIAVLNFALAASLAAVLALPFVSVSPQSHRLFKIGLAALCAPAFVNPGFAKNVVREYELLGGWFLPFVCVVYVPIVLQSWMAAVLYI</sequence>
<dbReference type="Gene3D" id="3.40.630.10">
    <property type="entry name" value="Zn peptidases"/>
    <property type="match status" value="1"/>
</dbReference>
<dbReference type="PANTHER" id="PTHR13304">
    <property type="entry name" value="GLYCOSYLPHOSPHATIDYLINOSITOL ANCHOR ATTACHMENT 1 PROTEIN"/>
    <property type="match status" value="1"/>
</dbReference>
<organism evidence="2 3">
    <name type="scientific">Exidia glandulosa HHB12029</name>
    <dbReference type="NCBI Taxonomy" id="1314781"/>
    <lineage>
        <taxon>Eukaryota</taxon>
        <taxon>Fungi</taxon>
        <taxon>Dikarya</taxon>
        <taxon>Basidiomycota</taxon>
        <taxon>Agaricomycotina</taxon>
        <taxon>Agaricomycetes</taxon>
        <taxon>Auriculariales</taxon>
        <taxon>Exidiaceae</taxon>
        <taxon>Exidia</taxon>
    </lineage>
</organism>
<dbReference type="AlphaFoldDB" id="A0A165MHQ8"/>
<dbReference type="FunCoup" id="A0A165MHQ8">
    <property type="interactions" value="309"/>
</dbReference>
<keyword evidence="1" id="KW-0472">Membrane</keyword>
<feature type="transmembrane region" description="Helical" evidence="1">
    <location>
        <begin position="595"/>
        <end position="614"/>
    </location>
</feature>
<evidence type="ECO:0000313" key="3">
    <source>
        <dbReference type="Proteomes" id="UP000077266"/>
    </source>
</evidence>
<keyword evidence="3" id="KW-1185">Reference proteome</keyword>
<dbReference type="Proteomes" id="UP000077266">
    <property type="component" value="Unassembled WGS sequence"/>
</dbReference>
<keyword evidence="1" id="KW-1133">Transmembrane helix</keyword>
<accession>A0A165MHQ8</accession>
<dbReference type="Pfam" id="PF04114">
    <property type="entry name" value="Gaa1"/>
    <property type="match status" value="1"/>
</dbReference>
<protein>
    <submittedName>
        <fullName evidence="2">Gaa1-domain-containing protein</fullName>
    </submittedName>
</protein>
<dbReference type="STRING" id="1314781.A0A165MHQ8"/>
<dbReference type="OrthoDB" id="445301at2759"/>
<dbReference type="GO" id="GO:0016255">
    <property type="term" value="P:attachment of GPI anchor to protein"/>
    <property type="evidence" value="ECO:0007669"/>
    <property type="project" value="TreeGrafter"/>
</dbReference>
<evidence type="ECO:0000256" key="1">
    <source>
        <dbReference type="SAM" id="Phobius"/>
    </source>
</evidence>
<dbReference type="PANTHER" id="PTHR13304:SF0">
    <property type="entry name" value="GLYCOSYLPHOSPHATIDYLINOSITOL ANCHOR ATTACHMENT 1 PROTEIN"/>
    <property type="match status" value="1"/>
</dbReference>
<evidence type="ECO:0000313" key="2">
    <source>
        <dbReference type="EMBL" id="KZV99283.1"/>
    </source>
</evidence>
<feature type="transmembrane region" description="Helical" evidence="1">
    <location>
        <begin position="487"/>
        <end position="506"/>
    </location>
</feature>
<dbReference type="GO" id="GO:0042765">
    <property type="term" value="C:GPI-anchor transamidase complex"/>
    <property type="evidence" value="ECO:0007669"/>
    <property type="project" value="InterPro"/>
</dbReference>
<dbReference type="EMBL" id="KV425911">
    <property type="protein sequence ID" value="KZV99283.1"/>
    <property type="molecule type" value="Genomic_DNA"/>
</dbReference>
<dbReference type="InParanoid" id="A0A165MHQ8"/>
<gene>
    <name evidence="2" type="ORF">EXIGLDRAFT_605942</name>
</gene>
<keyword evidence="1" id="KW-0812">Transmembrane</keyword>
<name>A0A165MHQ8_EXIGL</name>
<reference evidence="2 3" key="1">
    <citation type="journal article" date="2016" name="Mol. Biol. Evol.">
        <title>Comparative Genomics of Early-Diverging Mushroom-Forming Fungi Provides Insights into the Origins of Lignocellulose Decay Capabilities.</title>
        <authorList>
            <person name="Nagy L.G."/>
            <person name="Riley R."/>
            <person name="Tritt A."/>
            <person name="Adam C."/>
            <person name="Daum C."/>
            <person name="Floudas D."/>
            <person name="Sun H."/>
            <person name="Yadav J.S."/>
            <person name="Pangilinan J."/>
            <person name="Larsson K.H."/>
            <person name="Matsuura K."/>
            <person name="Barry K."/>
            <person name="Labutti K."/>
            <person name="Kuo R."/>
            <person name="Ohm R.A."/>
            <person name="Bhattacharya S.S."/>
            <person name="Shirouzu T."/>
            <person name="Yoshinaga Y."/>
            <person name="Martin F.M."/>
            <person name="Grigoriev I.V."/>
            <person name="Hibbett D.S."/>
        </authorList>
    </citation>
    <scope>NUCLEOTIDE SEQUENCE [LARGE SCALE GENOMIC DNA]</scope>
    <source>
        <strain evidence="2 3">HHB12029</strain>
    </source>
</reference>
<feature type="transmembrane region" description="Helical" evidence="1">
    <location>
        <begin position="550"/>
        <end position="583"/>
    </location>
</feature>
<feature type="transmembrane region" description="Helical" evidence="1">
    <location>
        <begin position="45"/>
        <end position="65"/>
    </location>
</feature>